<evidence type="ECO:0000256" key="2">
    <source>
        <dbReference type="ARBA" id="ARBA00022827"/>
    </source>
</evidence>
<dbReference type="PANTHER" id="PTHR46865:SF2">
    <property type="entry name" value="MONOOXYGENASE"/>
    <property type="match status" value="1"/>
</dbReference>
<dbReference type="STRING" id="329884.A0A4U0WXT8"/>
<dbReference type="Pfam" id="PF01494">
    <property type="entry name" value="FAD_binding_3"/>
    <property type="match status" value="1"/>
</dbReference>
<gene>
    <name evidence="5" type="ORF">B0A55_09266</name>
</gene>
<dbReference type="SUPFAM" id="SSF51905">
    <property type="entry name" value="FAD/NAD(P)-binding domain"/>
    <property type="match status" value="1"/>
</dbReference>
<feature type="domain" description="FAD-binding" evidence="4">
    <location>
        <begin position="3"/>
        <end position="326"/>
    </location>
</feature>
<evidence type="ECO:0000313" key="5">
    <source>
        <dbReference type="EMBL" id="TKA67618.1"/>
    </source>
</evidence>
<dbReference type="PANTHER" id="PTHR46865">
    <property type="entry name" value="OXIDOREDUCTASE-RELATED"/>
    <property type="match status" value="1"/>
</dbReference>
<dbReference type="GO" id="GO:0071949">
    <property type="term" value="F:FAD binding"/>
    <property type="evidence" value="ECO:0007669"/>
    <property type="project" value="InterPro"/>
</dbReference>
<comment type="caution">
    <text evidence="5">The sequence shown here is derived from an EMBL/GenBank/DDBJ whole genome shotgun (WGS) entry which is preliminary data.</text>
</comment>
<dbReference type="EMBL" id="NAJQ01000559">
    <property type="protein sequence ID" value="TKA67618.1"/>
    <property type="molecule type" value="Genomic_DNA"/>
</dbReference>
<dbReference type="InterPro" id="IPR002938">
    <property type="entry name" value="FAD-bd"/>
</dbReference>
<keyword evidence="1" id="KW-0285">Flavoprotein</keyword>
<dbReference type="PRINTS" id="PR00420">
    <property type="entry name" value="RNGMNOXGNASE"/>
</dbReference>
<keyword evidence="3" id="KW-0560">Oxidoreductase</keyword>
<keyword evidence="6" id="KW-1185">Reference proteome</keyword>
<sequence length="441" mass="48638">MHILISGAGIAGPTLAYWAAKAGARVTVVEKAASFLASGQNIDVSGSALEIIDKMGLMDELRRLNTTENGTQLIDQRGHPFAKFPVKEGGASPTSEFEILRGDLATMLYEATKNLPNITYHFYTTVQKVLSNDNDKVQVQLSTGATHSYDLLVAADGQWSKIRTQCFPAESIRVVDKNMMAVYATIPRIPSDNNWWNIYFALGSRIVATRPDPYGTIRATLTRMPCNAAQKEAWQAVARSGPKAQKELLRREFADAGWQAQRLLDGMEKAEDFYLHVFQQIKMSTWSTGRVICLGDAAYAPTPLSGSGAGIAIIGAYVLAGELSKLILKPDENGSENVSEIEHPRTALHAYENIFRPFVEQTQGIPFFFPAIVHPETPFKRWLTQTFLWTLSKLVAIPWVVKLFGGGQDEKEEDLPLPSYARFEPGGAVGAEEEKTAVLDR</sequence>
<reference evidence="5 6" key="1">
    <citation type="submission" date="2017-03" db="EMBL/GenBank/DDBJ databases">
        <title>Genomes of endolithic fungi from Antarctica.</title>
        <authorList>
            <person name="Coleine C."/>
            <person name="Masonjones S."/>
            <person name="Stajich J.E."/>
        </authorList>
    </citation>
    <scope>NUCLEOTIDE SEQUENCE [LARGE SCALE GENOMIC DNA]</scope>
    <source>
        <strain evidence="5 6">CCFEE 5184</strain>
    </source>
</reference>
<dbReference type="InterPro" id="IPR036188">
    <property type="entry name" value="FAD/NAD-bd_sf"/>
</dbReference>
<protein>
    <recommendedName>
        <fullName evidence="4">FAD-binding domain-containing protein</fullName>
    </recommendedName>
</protein>
<dbReference type="OrthoDB" id="655030at2759"/>
<name>A0A4U0WXT8_9PEZI</name>
<proteinExistence type="predicted"/>
<organism evidence="5 6">
    <name type="scientific">Friedmanniomyces simplex</name>
    <dbReference type="NCBI Taxonomy" id="329884"/>
    <lineage>
        <taxon>Eukaryota</taxon>
        <taxon>Fungi</taxon>
        <taxon>Dikarya</taxon>
        <taxon>Ascomycota</taxon>
        <taxon>Pezizomycotina</taxon>
        <taxon>Dothideomycetes</taxon>
        <taxon>Dothideomycetidae</taxon>
        <taxon>Mycosphaerellales</taxon>
        <taxon>Teratosphaeriaceae</taxon>
        <taxon>Friedmanniomyces</taxon>
    </lineage>
</organism>
<dbReference type="Gene3D" id="3.50.50.60">
    <property type="entry name" value="FAD/NAD(P)-binding domain"/>
    <property type="match status" value="1"/>
</dbReference>
<dbReference type="GO" id="GO:0016491">
    <property type="term" value="F:oxidoreductase activity"/>
    <property type="evidence" value="ECO:0007669"/>
    <property type="project" value="UniProtKB-KW"/>
</dbReference>
<evidence type="ECO:0000259" key="4">
    <source>
        <dbReference type="Pfam" id="PF01494"/>
    </source>
</evidence>
<evidence type="ECO:0000256" key="3">
    <source>
        <dbReference type="ARBA" id="ARBA00023002"/>
    </source>
</evidence>
<accession>A0A4U0WXT8</accession>
<dbReference type="InterPro" id="IPR051704">
    <property type="entry name" value="FAD_aromatic-hydroxylase"/>
</dbReference>
<dbReference type="AlphaFoldDB" id="A0A4U0WXT8"/>
<evidence type="ECO:0000256" key="1">
    <source>
        <dbReference type="ARBA" id="ARBA00022630"/>
    </source>
</evidence>
<keyword evidence="2" id="KW-0274">FAD</keyword>
<evidence type="ECO:0000313" key="6">
    <source>
        <dbReference type="Proteomes" id="UP000309340"/>
    </source>
</evidence>
<dbReference type="Proteomes" id="UP000309340">
    <property type="component" value="Unassembled WGS sequence"/>
</dbReference>